<name>A0AAV0NUR4_9ROSI</name>
<evidence type="ECO:0000256" key="1">
    <source>
        <dbReference type="ARBA" id="ARBA00023054"/>
    </source>
</evidence>
<dbReference type="AlphaFoldDB" id="A0AAV0NUR4"/>
<sequence>MGDRDRKDISPLLLRFGAAVSVSFAGFLVSRVRANRIHMAKQQPQPPHSPRSPDHESSSRAGIGVSKAICNDDVLSVKRTPGAGCMGLDGQDVICRVKVPAETSLGNFSPSCRLSGDKDGYLSPEFNDPVNDLGVVPKELRSAEDDEHEEEIRHLKNKVRMLEEREKKLEVQLFELYGLKEHETAVTELQNRVKINNMETELLTLKMESLQAQNQKLVAQASEQTRTVSELDAARAKINLLKKKLRSETEQNREQILALKEKVSKLQEQEIGATSSDSEQRVEDLEAQAEELRKSNMKLQQENSDSGHRLEATQVLANSVLEDPEMEELRKLSNRLSEENILLTKEVERLKADGCSDVEELVYLSWINACLRYKLRNFQAPNGKTAARDLGKSLSPESEEKAKKLILQYADAEGMGEEGMRTVDFETDQWLSSQASYITVSTNFDDTPSVSTKATTMNNNSPRKLKIFRKLRRSIRGKDEHRTEDSDYPSSVSTGTDAGSDTQSNRGRTPLSSYRFSTDSHRMSIPGLYDAKEMESLRVTSDLGSTDLLRRFSSGPETGRDFLPDQEDLGKSDLVRFAGVLKESNGNNVTELHHRKGKSSVF</sequence>
<protein>
    <recommendedName>
        <fullName evidence="7">Protein CHUP1, chloroplastic</fullName>
    </recommendedName>
</protein>
<dbReference type="PANTHER" id="PTHR31342:SF4">
    <property type="entry name" value="ACTIN BINDING PROTEIN FAMILY"/>
    <property type="match status" value="1"/>
</dbReference>
<evidence type="ECO:0008006" key="7">
    <source>
        <dbReference type="Google" id="ProtNLM"/>
    </source>
</evidence>
<feature type="transmembrane region" description="Helical" evidence="4">
    <location>
        <begin position="12"/>
        <end position="29"/>
    </location>
</feature>
<keyword evidence="4" id="KW-0812">Transmembrane</keyword>
<feature type="coiled-coil region" evidence="2">
    <location>
        <begin position="145"/>
        <end position="353"/>
    </location>
</feature>
<keyword evidence="4" id="KW-0472">Membrane</keyword>
<dbReference type="PANTHER" id="PTHR31342">
    <property type="entry name" value="PROTEIN CHUP1, CHLOROPLASTIC"/>
    <property type="match status" value="1"/>
</dbReference>
<evidence type="ECO:0000256" key="3">
    <source>
        <dbReference type="SAM" id="MobiDB-lite"/>
    </source>
</evidence>
<feature type="compositionally biased region" description="Basic and acidic residues" evidence="3">
    <location>
        <begin position="476"/>
        <end position="485"/>
    </location>
</feature>
<comment type="caution">
    <text evidence="5">The sequence shown here is derived from an EMBL/GenBank/DDBJ whole genome shotgun (WGS) entry which is preliminary data.</text>
</comment>
<organism evidence="5 6">
    <name type="scientific">Linum tenue</name>
    <dbReference type="NCBI Taxonomy" id="586396"/>
    <lineage>
        <taxon>Eukaryota</taxon>
        <taxon>Viridiplantae</taxon>
        <taxon>Streptophyta</taxon>
        <taxon>Embryophyta</taxon>
        <taxon>Tracheophyta</taxon>
        <taxon>Spermatophyta</taxon>
        <taxon>Magnoliopsida</taxon>
        <taxon>eudicotyledons</taxon>
        <taxon>Gunneridae</taxon>
        <taxon>Pentapetalae</taxon>
        <taxon>rosids</taxon>
        <taxon>fabids</taxon>
        <taxon>Malpighiales</taxon>
        <taxon>Linaceae</taxon>
        <taxon>Linum</taxon>
    </lineage>
</organism>
<evidence type="ECO:0000256" key="4">
    <source>
        <dbReference type="SAM" id="Phobius"/>
    </source>
</evidence>
<dbReference type="Proteomes" id="UP001154282">
    <property type="component" value="Unassembled WGS sequence"/>
</dbReference>
<keyword evidence="6" id="KW-1185">Reference proteome</keyword>
<evidence type="ECO:0000256" key="2">
    <source>
        <dbReference type="SAM" id="Coils"/>
    </source>
</evidence>
<gene>
    <name evidence="5" type="ORF">LITE_LOCUS35267</name>
</gene>
<dbReference type="GO" id="GO:0055028">
    <property type="term" value="C:cortical microtubule"/>
    <property type="evidence" value="ECO:0007669"/>
    <property type="project" value="TreeGrafter"/>
</dbReference>
<keyword evidence="4" id="KW-1133">Transmembrane helix</keyword>
<reference evidence="5" key="1">
    <citation type="submission" date="2022-08" db="EMBL/GenBank/DDBJ databases">
        <authorList>
            <person name="Gutierrez-Valencia J."/>
        </authorList>
    </citation>
    <scope>NUCLEOTIDE SEQUENCE</scope>
</reference>
<proteinExistence type="predicted"/>
<evidence type="ECO:0000313" key="6">
    <source>
        <dbReference type="Proteomes" id="UP001154282"/>
    </source>
</evidence>
<feature type="region of interest" description="Disordered" evidence="3">
    <location>
        <begin position="40"/>
        <end position="61"/>
    </location>
</feature>
<dbReference type="EMBL" id="CAMGYJ010000008">
    <property type="protein sequence ID" value="CAI0462227.1"/>
    <property type="molecule type" value="Genomic_DNA"/>
</dbReference>
<dbReference type="GO" id="GO:0072699">
    <property type="term" value="P:protein localization to cortical microtubule cytoskeleton"/>
    <property type="evidence" value="ECO:0007669"/>
    <property type="project" value="TreeGrafter"/>
</dbReference>
<evidence type="ECO:0000313" key="5">
    <source>
        <dbReference type="EMBL" id="CAI0462227.1"/>
    </source>
</evidence>
<feature type="compositionally biased region" description="Polar residues" evidence="3">
    <location>
        <begin position="488"/>
        <end position="517"/>
    </location>
</feature>
<accession>A0AAV0NUR4</accession>
<feature type="region of interest" description="Disordered" evidence="3">
    <location>
        <begin position="473"/>
        <end position="517"/>
    </location>
</feature>
<keyword evidence="1 2" id="KW-0175">Coiled coil</keyword>
<dbReference type="InterPro" id="IPR040265">
    <property type="entry name" value="CHUP1/IPGA1-like"/>
</dbReference>